<dbReference type="OrthoDB" id="2489782at2"/>
<dbReference type="AlphaFoldDB" id="A0A3A1V3F7"/>
<dbReference type="SUPFAM" id="SSF63446">
    <property type="entry name" value="Type I dockerin domain"/>
    <property type="match status" value="1"/>
</dbReference>
<evidence type="ECO:0000256" key="2">
    <source>
        <dbReference type="SAM" id="SignalP"/>
    </source>
</evidence>
<dbReference type="InterPro" id="IPR006311">
    <property type="entry name" value="TAT_signal"/>
</dbReference>
<dbReference type="Pfam" id="PF00404">
    <property type="entry name" value="Dockerin_1"/>
    <property type="match status" value="1"/>
</dbReference>
<evidence type="ECO:0000313" key="4">
    <source>
        <dbReference type="EMBL" id="RIX52080.1"/>
    </source>
</evidence>
<keyword evidence="1 2" id="KW-0732">Signal</keyword>
<dbReference type="Pfam" id="PF13205">
    <property type="entry name" value="Big_5"/>
    <property type="match status" value="1"/>
</dbReference>
<evidence type="ECO:0000256" key="1">
    <source>
        <dbReference type="ARBA" id="ARBA00022729"/>
    </source>
</evidence>
<gene>
    <name evidence="4" type="ORF">D3P08_13965</name>
</gene>
<dbReference type="InterPro" id="IPR011050">
    <property type="entry name" value="Pectin_lyase_fold/virulence"/>
</dbReference>
<dbReference type="SUPFAM" id="SSF51126">
    <property type="entry name" value="Pectin lyase-like"/>
    <property type="match status" value="1"/>
</dbReference>
<dbReference type="Gene3D" id="1.10.1330.10">
    <property type="entry name" value="Dockerin domain"/>
    <property type="match status" value="1"/>
</dbReference>
<dbReference type="InterPro" id="IPR012334">
    <property type="entry name" value="Pectin_lyas_fold"/>
</dbReference>
<organism evidence="4 5">
    <name type="scientific">Paenibacillus nanensis</name>
    <dbReference type="NCBI Taxonomy" id="393251"/>
    <lineage>
        <taxon>Bacteria</taxon>
        <taxon>Bacillati</taxon>
        <taxon>Bacillota</taxon>
        <taxon>Bacilli</taxon>
        <taxon>Bacillales</taxon>
        <taxon>Paenibacillaceae</taxon>
        <taxon>Paenibacillus</taxon>
    </lineage>
</organism>
<dbReference type="PROSITE" id="PS51318">
    <property type="entry name" value="TAT"/>
    <property type="match status" value="1"/>
</dbReference>
<reference evidence="4 5" key="1">
    <citation type="submission" date="2018-09" db="EMBL/GenBank/DDBJ databases">
        <title>Paenibacillus aracenensis nov. sp. isolated from a cave in southern Spain.</title>
        <authorList>
            <person name="Jurado V."/>
            <person name="Gutierrez-Patricio S."/>
            <person name="Gonzalez-Pimentel J.L."/>
            <person name="Miller A.Z."/>
            <person name="Laiz L."/>
            <person name="Saiz-Jimenez C."/>
        </authorList>
    </citation>
    <scope>NUCLEOTIDE SEQUENCE [LARGE SCALE GENOMIC DNA]</scope>
    <source>
        <strain evidence="4 5">DSM 22867</strain>
    </source>
</reference>
<dbReference type="InterPro" id="IPR032812">
    <property type="entry name" value="SbsA_Ig"/>
</dbReference>
<feature type="signal peptide" evidence="2">
    <location>
        <begin position="1"/>
        <end position="32"/>
    </location>
</feature>
<accession>A0A3A1V3F7</accession>
<evidence type="ECO:0000259" key="3">
    <source>
        <dbReference type="PROSITE" id="PS51766"/>
    </source>
</evidence>
<protein>
    <submittedName>
        <fullName evidence="4">DUF1565 domain-containing protein</fullName>
    </submittedName>
</protein>
<dbReference type="EMBL" id="QXQA01000008">
    <property type="protein sequence ID" value="RIX52080.1"/>
    <property type="molecule type" value="Genomic_DNA"/>
</dbReference>
<dbReference type="PROSITE" id="PS51766">
    <property type="entry name" value="DOCKERIN"/>
    <property type="match status" value="1"/>
</dbReference>
<dbReference type="GO" id="GO:0000272">
    <property type="term" value="P:polysaccharide catabolic process"/>
    <property type="evidence" value="ECO:0007669"/>
    <property type="project" value="InterPro"/>
</dbReference>
<dbReference type="Proteomes" id="UP000266482">
    <property type="component" value="Unassembled WGS sequence"/>
</dbReference>
<proteinExistence type="predicted"/>
<dbReference type="CDD" id="cd14256">
    <property type="entry name" value="Dockerin_I"/>
    <property type="match status" value="1"/>
</dbReference>
<evidence type="ECO:0000313" key="5">
    <source>
        <dbReference type="Proteomes" id="UP000266482"/>
    </source>
</evidence>
<dbReference type="InterPro" id="IPR016134">
    <property type="entry name" value="Dockerin_dom"/>
</dbReference>
<feature type="domain" description="Dockerin" evidence="3">
    <location>
        <begin position="35"/>
        <end position="104"/>
    </location>
</feature>
<dbReference type="Gene3D" id="2.160.20.10">
    <property type="entry name" value="Single-stranded right-handed beta-helix, Pectin lyase-like"/>
    <property type="match status" value="1"/>
</dbReference>
<dbReference type="InterPro" id="IPR002105">
    <property type="entry name" value="Dockerin_1_rpt"/>
</dbReference>
<dbReference type="GO" id="GO:0004553">
    <property type="term" value="F:hydrolase activity, hydrolyzing O-glycosyl compounds"/>
    <property type="evidence" value="ECO:0007669"/>
    <property type="project" value="InterPro"/>
</dbReference>
<dbReference type="InterPro" id="IPR036439">
    <property type="entry name" value="Dockerin_dom_sf"/>
</dbReference>
<sequence>MKIMNTRKRFMAAVATASLLGGSWVSLSPASAEPGPGLLGDVNGDAAVTLADAVVIHKHLAESGAPLSSYMQHFADVNGDGVITVEDARLIKSYYLGKTETFAFTHRGLTPLSNAVDTGSTYTIDFPVLVNAQADKKIRVLDAGGAEVESFPATDSRVKVSGARVTLTLDGLAAETTYQVVIDRGAFVDAQGNAYAGILAANPWRFTTAPAEEPVHDSNIYVAPVATSGDGTEDSPFGTMQEALDAVAENGTIHVKAGTYFVAQTLVMDKAGVKLQGVPNANGAAPYIMFSANTPSEAISLEADNLTLESIYVVSMHKMASPLVVVKGDNAVITDTIMGGPLQSGPRSTWINNSGIIVADHAKNVWIKNNIFILLHRGVQALTDTTGLMENNIISDTAAGVYIDGSTITITNNKWDSVNKGNDVDIILGEATTVGPPYASVTELSQANHNANISDLRSPIPS</sequence>
<name>A0A3A1V3F7_9BACL</name>
<feature type="chain" id="PRO_5017376247" evidence="2">
    <location>
        <begin position="33"/>
        <end position="462"/>
    </location>
</feature>
<keyword evidence="5" id="KW-1185">Reference proteome</keyword>
<comment type="caution">
    <text evidence="4">The sequence shown here is derived from an EMBL/GenBank/DDBJ whole genome shotgun (WGS) entry which is preliminary data.</text>
</comment>